<gene>
    <name evidence="1" type="ORF">IMCC12053_1943</name>
</gene>
<sequence>MTAFASRSTKVVLAGGMMKPHELPLLAIIVVLARMHGF</sequence>
<evidence type="ECO:0000313" key="2">
    <source>
        <dbReference type="Proteomes" id="UP000064920"/>
    </source>
</evidence>
<organism evidence="1 2">
    <name type="scientific">Celeribacter marinus</name>
    <dbReference type="NCBI Taxonomy" id="1397108"/>
    <lineage>
        <taxon>Bacteria</taxon>
        <taxon>Pseudomonadati</taxon>
        <taxon>Pseudomonadota</taxon>
        <taxon>Alphaproteobacteria</taxon>
        <taxon>Rhodobacterales</taxon>
        <taxon>Roseobacteraceae</taxon>
        <taxon>Celeribacter</taxon>
    </lineage>
</organism>
<dbReference type="KEGG" id="cmar:IMCC12053_1943"/>
<dbReference type="EMBL" id="CP012023">
    <property type="protein sequence ID" value="ALI55890.1"/>
    <property type="molecule type" value="Genomic_DNA"/>
</dbReference>
<protein>
    <submittedName>
        <fullName evidence="1">Uncharacterized protein</fullName>
    </submittedName>
</protein>
<dbReference type="AlphaFoldDB" id="A0A0P0AC22"/>
<name>A0A0P0AC22_9RHOB</name>
<proteinExistence type="predicted"/>
<dbReference type="Proteomes" id="UP000064920">
    <property type="component" value="Chromosome"/>
</dbReference>
<reference evidence="2" key="1">
    <citation type="submission" date="2015-05" db="EMBL/GenBank/DDBJ databases">
        <authorList>
            <person name="Oh H.-M."/>
            <person name="Yang J.-A."/>
            <person name="Cho J.-C."/>
            <person name="Kang I."/>
        </authorList>
    </citation>
    <scope>NUCLEOTIDE SEQUENCE [LARGE SCALE GENOMIC DNA]</scope>
    <source>
        <strain evidence="2">IMCC 12053</strain>
    </source>
</reference>
<evidence type="ECO:0000313" key="1">
    <source>
        <dbReference type="EMBL" id="ALI55890.1"/>
    </source>
</evidence>
<keyword evidence="2" id="KW-1185">Reference proteome</keyword>
<accession>A0A0P0AC22</accession>